<feature type="non-terminal residue" evidence="1">
    <location>
        <position position="74"/>
    </location>
</feature>
<organism evidence="1 2">
    <name type="scientific">Acaulospora colombiana</name>
    <dbReference type="NCBI Taxonomy" id="27376"/>
    <lineage>
        <taxon>Eukaryota</taxon>
        <taxon>Fungi</taxon>
        <taxon>Fungi incertae sedis</taxon>
        <taxon>Mucoromycota</taxon>
        <taxon>Glomeromycotina</taxon>
        <taxon>Glomeromycetes</taxon>
        <taxon>Diversisporales</taxon>
        <taxon>Acaulosporaceae</taxon>
        <taxon>Acaulospora</taxon>
    </lineage>
</organism>
<dbReference type="EMBL" id="CAJVPT010010346">
    <property type="protein sequence ID" value="CAG8569520.1"/>
    <property type="molecule type" value="Genomic_DNA"/>
</dbReference>
<reference evidence="1" key="1">
    <citation type="submission" date="2021-06" db="EMBL/GenBank/DDBJ databases">
        <authorList>
            <person name="Kallberg Y."/>
            <person name="Tangrot J."/>
            <person name="Rosling A."/>
        </authorList>
    </citation>
    <scope>NUCLEOTIDE SEQUENCE</scope>
    <source>
        <strain evidence="1">CL356</strain>
    </source>
</reference>
<evidence type="ECO:0000313" key="1">
    <source>
        <dbReference type="EMBL" id="CAG8569520.1"/>
    </source>
</evidence>
<accession>A0ACA9M516</accession>
<dbReference type="Proteomes" id="UP000789525">
    <property type="component" value="Unassembled WGS sequence"/>
</dbReference>
<name>A0ACA9M516_9GLOM</name>
<sequence>MRAVSMNSPISFTPVVQRNSESQDLGLRRHPSATSTASSRTLVHNLINTVFSAVHSDQTAMFESTTDVTTSRRT</sequence>
<gene>
    <name evidence="1" type="ORF">ACOLOM_LOCUS5550</name>
</gene>
<protein>
    <submittedName>
        <fullName evidence="1">4698_t:CDS:1</fullName>
    </submittedName>
</protein>
<evidence type="ECO:0000313" key="2">
    <source>
        <dbReference type="Proteomes" id="UP000789525"/>
    </source>
</evidence>
<keyword evidence="2" id="KW-1185">Reference proteome</keyword>
<comment type="caution">
    <text evidence="1">The sequence shown here is derived from an EMBL/GenBank/DDBJ whole genome shotgun (WGS) entry which is preliminary data.</text>
</comment>
<proteinExistence type="predicted"/>